<keyword evidence="8" id="KW-0808">Transferase</keyword>
<feature type="domain" description="Response regulatory" evidence="7">
    <location>
        <begin position="15"/>
        <end position="132"/>
    </location>
</feature>
<feature type="domain" description="Histidine kinase" evidence="6">
    <location>
        <begin position="161"/>
        <end position="372"/>
    </location>
</feature>
<dbReference type="InterPro" id="IPR036097">
    <property type="entry name" value="HisK_dim/P_sf"/>
</dbReference>
<dbReference type="InterPro" id="IPR036890">
    <property type="entry name" value="HATPase_C_sf"/>
</dbReference>
<dbReference type="PRINTS" id="PR00344">
    <property type="entry name" value="BCTRLSENSOR"/>
</dbReference>
<proteinExistence type="predicted"/>
<dbReference type="SUPFAM" id="SSF52172">
    <property type="entry name" value="CheY-like"/>
    <property type="match status" value="1"/>
</dbReference>
<dbReference type="RefSeq" id="WP_283441097.1">
    <property type="nucleotide sequence ID" value="NZ_FXUL01000002.1"/>
</dbReference>
<sequence length="396" mass="42243">MHPSIDRVVSTQDVPVLVVDDVEQNLVAIEALLTRPGIRVLKADSGVAALEILLVQEVALILLDVQMPNMNGFELAELVRGNPHTRDIPLIFMTAAINEPQRSFLGYQAGAVDFLYKPVEPDILRSKVNVFVQLFAQKKQMAAQMDELRQALHVNEMFTAVLGHDLRNPLAAVLNGAELLLLTSAEPKVGAVASRIRSSARRMEKMVSQLLDVASIRAGGVALELARGNYAQLCRRIADELKQAGHANPVQIDAAGDADGVFDPHRIGQVLSNLLGNALQHGDPEGSVSVRIDGADPVRLTMCIHNRGAMPAAVLEQAFTPFRPGREPRGQPGLGLGLYIAKYFVDAHGGSIALTSSEDEGTKFTITLPRDQLKAAASGLSGSAGAPGSDRAAGSS</sequence>
<evidence type="ECO:0000259" key="6">
    <source>
        <dbReference type="PROSITE" id="PS50109"/>
    </source>
</evidence>
<comment type="catalytic activity">
    <reaction evidence="1">
        <text>ATP + protein L-histidine = ADP + protein N-phospho-L-histidine.</text>
        <dbReference type="EC" id="2.7.13.3"/>
    </reaction>
</comment>
<dbReference type="InterPro" id="IPR003661">
    <property type="entry name" value="HisK_dim/P_dom"/>
</dbReference>
<protein>
    <recommendedName>
        <fullName evidence="2">histidine kinase</fullName>
        <ecNumber evidence="2">2.7.13.3</ecNumber>
    </recommendedName>
</protein>
<dbReference type="InterPro" id="IPR011006">
    <property type="entry name" value="CheY-like_superfamily"/>
</dbReference>
<evidence type="ECO:0000256" key="4">
    <source>
        <dbReference type="PROSITE-ProRule" id="PRU00169"/>
    </source>
</evidence>
<dbReference type="Gene3D" id="3.40.50.2300">
    <property type="match status" value="1"/>
</dbReference>
<evidence type="ECO:0000256" key="2">
    <source>
        <dbReference type="ARBA" id="ARBA00012438"/>
    </source>
</evidence>
<reference evidence="8 9" key="1">
    <citation type="submission" date="2017-05" db="EMBL/GenBank/DDBJ databases">
        <authorList>
            <person name="Varghese N."/>
            <person name="Submissions S."/>
        </authorList>
    </citation>
    <scope>NUCLEOTIDE SEQUENCE [LARGE SCALE GENOMIC DNA]</scope>
    <source>
        <strain evidence="8 9">DSM 26001</strain>
    </source>
</reference>
<dbReference type="Pfam" id="PF00512">
    <property type="entry name" value="HisKA"/>
    <property type="match status" value="1"/>
</dbReference>
<dbReference type="Gene3D" id="3.30.565.10">
    <property type="entry name" value="Histidine kinase-like ATPase, C-terminal domain"/>
    <property type="match status" value="1"/>
</dbReference>
<keyword evidence="8" id="KW-0418">Kinase</keyword>
<dbReference type="PANTHER" id="PTHR43547">
    <property type="entry name" value="TWO-COMPONENT HISTIDINE KINASE"/>
    <property type="match status" value="1"/>
</dbReference>
<dbReference type="Pfam" id="PF02518">
    <property type="entry name" value="HATPase_c"/>
    <property type="match status" value="1"/>
</dbReference>
<comment type="caution">
    <text evidence="8">The sequence shown here is derived from an EMBL/GenBank/DDBJ whole genome shotgun (WGS) entry which is preliminary data.</text>
</comment>
<dbReference type="GO" id="GO:0016301">
    <property type="term" value="F:kinase activity"/>
    <property type="evidence" value="ECO:0007669"/>
    <property type="project" value="UniProtKB-KW"/>
</dbReference>
<keyword evidence="3 4" id="KW-0597">Phosphoprotein</keyword>
<dbReference type="SUPFAM" id="SSF55874">
    <property type="entry name" value="ATPase domain of HSP90 chaperone/DNA topoisomerase II/histidine kinase"/>
    <property type="match status" value="1"/>
</dbReference>
<dbReference type="Pfam" id="PF00072">
    <property type="entry name" value="Response_reg"/>
    <property type="match status" value="1"/>
</dbReference>
<accession>A0ABY1PWB1</accession>
<evidence type="ECO:0000256" key="3">
    <source>
        <dbReference type="ARBA" id="ARBA00022553"/>
    </source>
</evidence>
<evidence type="ECO:0000313" key="8">
    <source>
        <dbReference type="EMBL" id="SMP49677.1"/>
    </source>
</evidence>
<dbReference type="InterPro" id="IPR004358">
    <property type="entry name" value="Sig_transdc_His_kin-like_C"/>
</dbReference>
<evidence type="ECO:0000256" key="5">
    <source>
        <dbReference type="SAM" id="MobiDB-lite"/>
    </source>
</evidence>
<dbReference type="CDD" id="cd00075">
    <property type="entry name" value="HATPase"/>
    <property type="match status" value="1"/>
</dbReference>
<dbReference type="CDD" id="cd00082">
    <property type="entry name" value="HisKA"/>
    <property type="match status" value="1"/>
</dbReference>
<organism evidence="8 9">
    <name type="scientific">Noviherbaspirillum suwonense</name>
    <dbReference type="NCBI Taxonomy" id="1224511"/>
    <lineage>
        <taxon>Bacteria</taxon>
        <taxon>Pseudomonadati</taxon>
        <taxon>Pseudomonadota</taxon>
        <taxon>Betaproteobacteria</taxon>
        <taxon>Burkholderiales</taxon>
        <taxon>Oxalobacteraceae</taxon>
        <taxon>Noviherbaspirillum</taxon>
    </lineage>
</organism>
<dbReference type="Proteomes" id="UP001158049">
    <property type="component" value="Unassembled WGS sequence"/>
</dbReference>
<dbReference type="PROSITE" id="PS50109">
    <property type="entry name" value="HIS_KIN"/>
    <property type="match status" value="1"/>
</dbReference>
<name>A0ABY1PWB1_9BURK</name>
<dbReference type="Gene3D" id="1.10.287.130">
    <property type="match status" value="1"/>
</dbReference>
<dbReference type="SMART" id="SM00388">
    <property type="entry name" value="HisKA"/>
    <property type="match status" value="1"/>
</dbReference>
<dbReference type="EC" id="2.7.13.3" evidence="2"/>
<dbReference type="InterPro" id="IPR003594">
    <property type="entry name" value="HATPase_dom"/>
</dbReference>
<dbReference type="SUPFAM" id="SSF47384">
    <property type="entry name" value="Homodimeric domain of signal transducing histidine kinase"/>
    <property type="match status" value="1"/>
</dbReference>
<evidence type="ECO:0000259" key="7">
    <source>
        <dbReference type="PROSITE" id="PS50110"/>
    </source>
</evidence>
<feature type="compositionally biased region" description="Low complexity" evidence="5">
    <location>
        <begin position="377"/>
        <end position="389"/>
    </location>
</feature>
<dbReference type="EMBL" id="FXUL01000002">
    <property type="protein sequence ID" value="SMP49677.1"/>
    <property type="molecule type" value="Genomic_DNA"/>
</dbReference>
<dbReference type="PANTHER" id="PTHR43547:SF2">
    <property type="entry name" value="HYBRID SIGNAL TRANSDUCTION HISTIDINE KINASE C"/>
    <property type="match status" value="1"/>
</dbReference>
<dbReference type="SMART" id="SM00387">
    <property type="entry name" value="HATPase_c"/>
    <property type="match status" value="1"/>
</dbReference>
<keyword evidence="9" id="KW-1185">Reference proteome</keyword>
<dbReference type="InterPro" id="IPR005467">
    <property type="entry name" value="His_kinase_dom"/>
</dbReference>
<evidence type="ECO:0000256" key="1">
    <source>
        <dbReference type="ARBA" id="ARBA00000085"/>
    </source>
</evidence>
<feature type="modified residue" description="4-aspartylphosphate" evidence="4">
    <location>
        <position position="64"/>
    </location>
</feature>
<evidence type="ECO:0000313" key="9">
    <source>
        <dbReference type="Proteomes" id="UP001158049"/>
    </source>
</evidence>
<dbReference type="SMART" id="SM00448">
    <property type="entry name" value="REC"/>
    <property type="match status" value="1"/>
</dbReference>
<dbReference type="InterPro" id="IPR001789">
    <property type="entry name" value="Sig_transdc_resp-reg_receiver"/>
</dbReference>
<feature type="region of interest" description="Disordered" evidence="5">
    <location>
        <begin position="377"/>
        <end position="396"/>
    </location>
</feature>
<dbReference type="PROSITE" id="PS50110">
    <property type="entry name" value="RESPONSE_REGULATORY"/>
    <property type="match status" value="1"/>
</dbReference>
<gene>
    <name evidence="8" type="ORF">SAMN06295970_102295</name>
</gene>